<gene>
    <name evidence="3" type="ORF">FISHEDRAFT_17078</name>
</gene>
<feature type="transmembrane region" description="Helical" evidence="1">
    <location>
        <begin position="204"/>
        <end position="224"/>
    </location>
</feature>
<dbReference type="Proteomes" id="UP000054144">
    <property type="component" value="Unassembled WGS sequence"/>
</dbReference>
<dbReference type="InterPro" id="IPR045339">
    <property type="entry name" value="DUF6534"/>
</dbReference>
<keyword evidence="4" id="KW-1185">Reference proteome</keyword>
<evidence type="ECO:0000313" key="3">
    <source>
        <dbReference type="EMBL" id="KIY53989.1"/>
    </source>
</evidence>
<feature type="non-terminal residue" evidence="3">
    <location>
        <position position="258"/>
    </location>
</feature>
<evidence type="ECO:0000313" key="4">
    <source>
        <dbReference type="Proteomes" id="UP000054144"/>
    </source>
</evidence>
<accession>A0A0D7AQH3</accession>
<feature type="transmembrane region" description="Helical" evidence="1">
    <location>
        <begin position="6"/>
        <end position="28"/>
    </location>
</feature>
<proteinExistence type="predicted"/>
<feature type="transmembrane region" description="Helical" evidence="1">
    <location>
        <begin position="150"/>
        <end position="172"/>
    </location>
</feature>
<feature type="domain" description="DUF6534" evidence="2">
    <location>
        <begin position="158"/>
        <end position="246"/>
    </location>
</feature>
<name>A0A0D7AQH3_9AGAR</name>
<feature type="non-terminal residue" evidence="3">
    <location>
        <position position="1"/>
    </location>
</feature>
<keyword evidence="1" id="KW-0472">Membrane</keyword>
<dbReference type="PANTHER" id="PTHR40465">
    <property type="entry name" value="CHROMOSOME 1, WHOLE GENOME SHOTGUN SEQUENCE"/>
    <property type="match status" value="1"/>
</dbReference>
<dbReference type="AlphaFoldDB" id="A0A0D7AQH3"/>
<protein>
    <recommendedName>
        <fullName evidence="2">DUF6534 domain-containing protein</fullName>
    </recommendedName>
</protein>
<dbReference type="EMBL" id="KN881581">
    <property type="protein sequence ID" value="KIY53989.1"/>
    <property type="molecule type" value="Genomic_DNA"/>
</dbReference>
<organism evidence="3 4">
    <name type="scientific">Fistulina hepatica ATCC 64428</name>
    <dbReference type="NCBI Taxonomy" id="1128425"/>
    <lineage>
        <taxon>Eukaryota</taxon>
        <taxon>Fungi</taxon>
        <taxon>Dikarya</taxon>
        <taxon>Basidiomycota</taxon>
        <taxon>Agaricomycotina</taxon>
        <taxon>Agaricomycetes</taxon>
        <taxon>Agaricomycetidae</taxon>
        <taxon>Agaricales</taxon>
        <taxon>Fistulinaceae</taxon>
        <taxon>Fistulina</taxon>
    </lineage>
</organism>
<feature type="transmembrane region" description="Helical" evidence="1">
    <location>
        <begin position="40"/>
        <end position="66"/>
    </location>
</feature>
<keyword evidence="1" id="KW-0812">Transmembrane</keyword>
<keyword evidence="1" id="KW-1133">Transmembrane helix</keyword>
<evidence type="ECO:0000256" key="1">
    <source>
        <dbReference type="SAM" id="Phobius"/>
    </source>
</evidence>
<dbReference type="PANTHER" id="PTHR40465:SF1">
    <property type="entry name" value="DUF6534 DOMAIN-CONTAINING PROTEIN"/>
    <property type="match status" value="1"/>
</dbReference>
<sequence>SHGPMLLGTSLNLLLYGISITQTYLYWNRFRNKDKLHVKVFVGFLFIADTLQTLFTVIYMYQALVVNFGDFDYLMKVTWVFSTDPALGGIINGCVQSFFAWRVLVLTGAKSIVLLIAFLTVVGVLAAIGTAIACGIVGKFLQFWKFRSVVIVWLASCTLSDIIIATVLVMYLRKKRTGFPATDSQLDKIIRLTIQTGMFTCRKIFFLSTTDLVFYLSISVQWHLLLNFPLSKLYTNSLMSSLNNRMVWKNAEDCIDGS</sequence>
<feature type="transmembrane region" description="Helical" evidence="1">
    <location>
        <begin position="86"/>
        <end position="105"/>
    </location>
</feature>
<dbReference type="OrthoDB" id="3183258at2759"/>
<feature type="transmembrane region" description="Helical" evidence="1">
    <location>
        <begin position="112"/>
        <end position="138"/>
    </location>
</feature>
<dbReference type="Pfam" id="PF20152">
    <property type="entry name" value="DUF6534"/>
    <property type="match status" value="1"/>
</dbReference>
<evidence type="ECO:0000259" key="2">
    <source>
        <dbReference type="Pfam" id="PF20152"/>
    </source>
</evidence>
<reference evidence="3 4" key="1">
    <citation type="journal article" date="2015" name="Fungal Genet. Biol.">
        <title>Evolution of novel wood decay mechanisms in Agaricales revealed by the genome sequences of Fistulina hepatica and Cylindrobasidium torrendii.</title>
        <authorList>
            <person name="Floudas D."/>
            <person name="Held B.W."/>
            <person name="Riley R."/>
            <person name="Nagy L.G."/>
            <person name="Koehler G."/>
            <person name="Ransdell A.S."/>
            <person name="Younus H."/>
            <person name="Chow J."/>
            <person name="Chiniquy J."/>
            <person name="Lipzen A."/>
            <person name="Tritt A."/>
            <person name="Sun H."/>
            <person name="Haridas S."/>
            <person name="LaButti K."/>
            <person name="Ohm R.A."/>
            <person name="Kues U."/>
            <person name="Blanchette R.A."/>
            <person name="Grigoriev I.V."/>
            <person name="Minto R.E."/>
            <person name="Hibbett D.S."/>
        </authorList>
    </citation>
    <scope>NUCLEOTIDE SEQUENCE [LARGE SCALE GENOMIC DNA]</scope>
    <source>
        <strain evidence="3 4">ATCC 64428</strain>
    </source>
</reference>